<dbReference type="PROSITE" id="PS50977">
    <property type="entry name" value="HTH_TETR_2"/>
    <property type="match status" value="1"/>
</dbReference>
<reference evidence="7 8" key="1">
    <citation type="submission" date="2012-05" db="EMBL/GenBank/DDBJ databases">
        <authorList>
            <person name="Harkins D.M."/>
            <person name="Madupu R."/>
            <person name="Durkin A.S."/>
            <person name="Torralba M."/>
            <person name="Methe B."/>
            <person name="Sutton G.G."/>
            <person name="Nelson K.E."/>
        </authorList>
    </citation>
    <scope>NUCLEOTIDE SEQUENCE [LARGE SCALE GENOMIC DNA]</scope>
    <source>
        <strain evidence="7 8">F0489</strain>
    </source>
</reference>
<dbReference type="SUPFAM" id="SSF48498">
    <property type="entry name" value="Tetracyclin repressor-like, C-terminal domain"/>
    <property type="match status" value="1"/>
</dbReference>
<feature type="compositionally biased region" description="Polar residues" evidence="5">
    <location>
        <begin position="1"/>
        <end position="27"/>
    </location>
</feature>
<comment type="caution">
    <text evidence="7">The sequence shown here is derived from an EMBL/GenBank/DDBJ whole genome shotgun (WGS) entry which is preliminary data.</text>
</comment>
<dbReference type="PATRIC" id="fig|1125718.3.peg.1167"/>
<dbReference type="InterPro" id="IPR050109">
    <property type="entry name" value="HTH-type_TetR-like_transc_reg"/>
</dbReference>
<dbReference type="PANTHER" id="PTHR30055:SF234">
    <property type="entry name" value="HTH-TYPE TRANSCRIPTIONAL REGULATOR BETI"/>
    <property type="match status" value="1"/>
</dbReference>
<name>J0NMM7_9ACTO</name>
<evidence type="ECO:0000259" key="6">
    <source>
        <dbReference type="PROSITE" id="PS50977"/>
    </source>
</evidence>
<dbReference type="Gene3D" id="1.10.357.10">
    <property type="entry name" value="Tetracycline Repressor, domain 2"/>
    <property type="match status" value="1"/>
</dbReference>
<feature type="region of interest" description="Disordered" evidence="5">
    <location>
        <begin position="1"/>
        <end position="62"/>
    </location>
</feature>
<dbReference type="SUPFAM" id="SSF46689">
    <property type="entry name" value="Homeodomain-like"/>
    <property type="match status" value="1"/>
</dbReference>
<keyword evidence="3" id="KW-0804">Transcription</keyword>
<gene>
    <name evidence="7" type="ORF">HMPREF1318_0989</name>
</gene>
<dbReference type="eggNOG" id="COG1309">
    <property type="taxonomic scope" value="Bacteria"/>
</dbReference>
<accession>J0NMM7</accession>
<sequence>MPSGNRRTAPTGNQKNKGTGHTPQGSAAPTRVRPSDRPSADSSRSTDAVAPPDGRTRYANGERRRSEIVSAAMEVFAEQGFNNLSLRQIAEAVGVSHTLLRHHFGTKDALLQAVLTRREEAEAQRRAALVIEYGLLDALPRIMEHNAAAPGLIQLDALMRAEAVNPDHPAHEHVTNAARRFRMQLHSDLAAEQIAGRLRPGLDLDQTATQLASLIEGVQSEWLLNRSIDMATTIRSFTNDLRAD</sequence>
<dbReference type="Proteomes" id="UP000002941">
    <property type="component" value="Unassembled WGS sequence"/>
</dbReference>
<dbReference type="InterPro" id="IPR023772">
    <property type="entry name" value="DNA-bd_HTH_TetR-type_CS"/>
</dbReference>
<dbReference type="AlphaFoldDB" id="J0NMM7"/>
<evidence type="ECO:0000313" key="7">
    <source>
        <dbReference type="EMBL" id="EJF46017.1"/>
    </source>
</evidence>
<dbReference type="GO" id="GO:0000976">
    <property type="term" value="F:transcription cis-regulatory region binding"/>
    <property type="evidence" value="ECO:0007669"/>
    <property type="project" value="TreeGrafter"/>
</dbReference>
<evidence type="ECO:0000256" key="1">
    <source>
        <dbReference type="ARBA" id="ARBA00023015"/>
    </source>
</evidence>
<evidence type="ECO:0000256" key="5">
    <source>
        <dbReference type="SAM" id="MobiDB-lite"/>
    </source>
</evidence>
<dbReference type="EMBL" id="AKFT01000085">
    <property type="protein sequence ID" value="EJF46017.1"/>
    <property type="molecule type" value="Genomic_DNA"/>
</dbReference>
<organism evidence="7 8">
    <name type="scientific">Actinomyces massiliensis F0489</name>
    <dbReference type="NCBI Taxonomy" id="1125718"/>
    <lineage>
        <taxon>Bacteria</taxon>
        <taxon>Bacillati</taxon>
        <taxon>Actinomycetota</taxon>
        <taxon>Actinomycetes</taxon>
        <taxon>Actinomycetales</taxon>
        <taxon>Actinomycetaceae</taxon>
        <taxon>Actinomyces</taxon>
    </lineage>
</organism>
<dbReference type="InterPro" id="IPR036271">
    <property type="entry name" value="Tet_transcr_reg_TetR-rel_C_sf"/>
</dbReference>
<evidence type="ECO:0000256" key="2">
    <source>
        <dbReference type="ARBA" id="ARBA00023125"/>
    </source>
</evidence>
<dbReference type="InterPro" id="IPR009057">
    <property type="entry name" value="Homeodomain-like_sf"/>
</dbReference>
<evidence type="ECO:0000313" key="8">
    <source>
        <dbReference type="Proteomes" id="UP000002941"/>
    </source>
</evidence>
<keyword evidence="2 4" id="KW-0238">DNA-binding</keyword>
<dbReference type="PROSITE" id="PS01081">
    <property type="entry name" value="HTH_TETR_1"/>
    <property type="match status" value="1"/>
</dbReference>
<dbReference type="InterPro" id="IPR001647">
    <property type="entry name" value="HTH_TetR"/>
</dbReference>
<dbReference type="GO" id="GO:0003700">
    <property type="term" value="F:DNA-binding transcription factor activity"/>
    <property type="evidence" value="ECO:0007669"/>
    <property type="project" value="TreeGrafter"/>
</dbReference>
<dbReference type="PRINTS" id="PR00455">
    <property type="entry name" value="HTHTETR"/>
</dbReference>
<keyword evidence="1" id="KW-0805">Transcription regulation</keyword>
<feature type="domain" description="HTH tetR-type" evidence="6">
    <location>
        <begin position="62"/>
        <end position="122"/>
    </location>
</feature>
<evidence type="ECO:0000256" key="3">
    <source>
        <dbReference type="ARBA" id="ARBA00023163"/>
    </source>
</evidence>
<proteinExistence type="predicted"/>
<feature type="DNA-binding region" description="H-T-H motif" evidence="4">
    <location>
        <begin position="85"/>
        <end position="104"/>
    </location>
</feature>
<keyword evidence="8" id="KW-1185">Reference proteome</keyword>
<dbReference type="PANTHER" id="PTHR30055">
    <property type="entry name" value="HTH-TYPE TRANSCRIPTIONAL REGULATOR RUTR"/>
    <property type="match status" value="1"/>
</dbReference>
<dbReference type="RefSeq" id="WP_008731109.1">
    <property type="nucleotide sequence ID" value="NZ_AKFT01000085.1"/>
</dbReference>
<evidence type="ECO:0000256" key="4">
    <source>
        <dbReference type="PROSITE-ProRule" id="PRU00335"/>
    </source>
</evidence>
<dbReference type="Pfam" id="PF00440">
    <property type="entry name" value="TetR_N"/>
    <property type="match status" value="1"/>
</dbReference>
<dbReference type="OrthoDB" id="5118063at2"/>
<protein>
    <submittedName>
        <fullName evidence="7">Transcriptional regulator, TetR family</fullName>
    </submittedName>
</protein>